<dbReference type="GO" id="GO:0003887">
    <property type="term" value="F:DNA-directed DNA polymerase activity"/>
    <property type="evidence" value="ECO:0007669"/>
    <property type="project" value="UniProtKB-EC"/>
</dbReference>
<dbReference type="EC" id="2.7.7.7" evidence="1"/>
<keyword evidence="1" id="KW-0808">Transferase</keyword>
<reference evidence="1" key="1">
    <citation type="submission" date="2018-06" db="EMBL/GenBank/DDBJ databases">
        <authorList>
            <person name="Zhirakovskaya E."/>
        </authorList>
    </citation>
    <scope>NUCLEOTIDE SEQUENCE</scope>
</reference>
<gene>
    <name evidence="1" type="ORF">MNBD_ALPHA07-1302</name>
</gene>
<sequence length="40" mass="4179">MDAVTTAARDIMQGAAHPAVHLDVPLIVDAGQGKNWAEAH</sequence>
<evidence type="ECO:0000313" key="1">
    <source>
        <dbReference type="EMBL" id="VAW03597.1"/>
    </source>
</evidence>
<dbReference type="EMBL" id="UOEG01000263">
    <property type="protein sequence ID" value="VAW03597.1"/>
    <property type="molecule type" value="Genomic_DNA"/>
</dbReference>
<dbReference type="AlphaFoldDB" id="A0A3B0SRF5"/>
<dbReference type="InterPro" id="IPR043502">
    <property type="entry name" value="DNA/RNA_pol_sf"/>
</dbReference>
<name>A0A3B0SRF5_9ZZZZ</name>
<accession>A0A3B0SRF5</accession>
<protein>
    <submittedName>
        <fullName evidence="1">DNA polymerase I</fullName>
        <ecNumber evidence="1">2.7.7.7</ecNumber>
    </submittedName>
</protein>
<proteinExistence type="predicted"/>
<organism evidence="1">
    <name type="scientific">hydrothermal vent metagenome</name>
    <dbReference type="NCBI Taxonomy" id="652676"/>
    <lineage>
        <taxon>unclassified sequences</taxon>
        <taxon>metagenomes</taxon>
        <taxon>ecological metagenomes</taxon>
    </lineage>
</organism>
<dbReference type="SUPFAM" id="SSF56672">
    <property type="entry name" value="DNA/RNA polymerases"/>
    <property type="match status" value="1"/>
</dbReference>
<keyword evidence="1" id="KW-0548">Nucleotidyltransferase</keyword>